<proteinExistence type="predicted"/>
<sequence length="220" mass="23669">MVHWEGQCTPYGVFRGAVTSMLLSLRTPSSNSISRHPAALEGLVPCPRRLRETKLPGSVNAQRLGDRIQGKKVRDADMVMGGNNCCRLAVSRGGGMLTPYSGDTGGGSAANCCSRALAPSQASAVGVPSVRLAANGIGIATCDPDAAEEIRQSLKPRATKQAPCWAGGEMLSLVSYGYIPLRHGEVWYHRGWRMESLAVASSSWSQTWSLRAVHWRSRLF</sequence>
<dbReference type="EMBL" id="JAGPXD010000007">
    <property type="protein sequence ID" value="KAH7347610.1"/>
    <property type="molecule type" value="Genomic_DNA"/>
</dbReference>
<accession>A0A8K0WXZ0</accession>
<protein>
    <submittedName>
        <fullName evidence="1">Uncharacterized protein</fullName>
    </submittedName>
</protein>
<dbReference type="AlphaFoldDB" id="A0A8K0WXZ0"/>
<organism evidence="1 2">
    <name type="scientific">Plectosphaerella cucumerina</name>
    <dbReference type="NCBI Taxonomy" id="40658"/>
    <lineage>
        <taxon>Eukaryota</taxon>
        <taxon>Fungi</taxon>
        <taxon>Dikarya</taxon>
        <taxon>Ascomycota</taxon>
        <taxon>Pezizomycotina</taxon>
        <taxon>Sordariomycetes</taxon>
        <taxon>Hypocreomycetidae</taxon>
        <taxon>Glomerellales</taxon>
        <taxon>Plectosphaerellaceae</taxon>
        <taxon>Plectosphaerella</taxon>
    </lineage>
</organism>
<comment type="caution">
    <text evidence="1">The sequence shown here is derived from an EMBL/GenBank/DDBJ whole genome shotgun (WGS) entry which is preliminary data.</text>
</comment>
<gene>
    <name evidence="1" type="ORF">B0T11DRAFT_143032</name>
</gene>
<name>A0A8K0WXZ0_9PEZI</name>
<dbReference type="Proteomes" id="UP000813385">
    <property type="component" value="Unassembled WGS sequence"/>
</dbReference>
<evidence type="ECO:0000313" key="2">
    <source>
        <dbReference type="Proteomes" id="UP000813385"/>
    </source>
</evidence>
<keyword evidence="2" id="KW-1185">Reference proteome</keyword>
<evidence type="ECO:0000313" key="1">
    <source>
        <dbReference type="EMBL" id="KAH7347610.1"/>
    </source>
</evidence>
<reference evidence="1" key="1">
    <citation type="journal article" date="2021" name="Nat. Commun.">
        <title>Genetic determinants of endophytism in the Arabidopsis root mycobiome.</title>
        <authorList>
            <person name="Mesny F."/>
            <person name="Miyauchi S."/>
            <person name="Thiergart T."/>
            <person name="Pickel B."/>
            <person name="Atanasova L."/>
            <person name="Karlsson M."/>
            <person name="Huettel B."/>
            <person name="Barry K.W."/>
            <person name="Haridas S."/>
            <person name="Chen C."/>
            <person name="Bauer D."/>
            <person name="Andreopoulos W."/>
            <person name="Pangilinan J."/>
            <person name="LaButti K."/>
            <person name="Riley R."/>
            <person name="Lipzen A."/>
            <person name="Clum A."/>
            <person name="Drula E."/>
            <person name="Henrissat B."/>
            <person name="Kohler A."/>
            <person name="Grigoriev I.V."/>
            <person name="Martin F.M."/>
            <person name="Hacquard S."/>
        </authorList>
    </citation>
    <scope>NUCLEOTIDE SEQUENCE</scope>
    <source>
        <strain evidence="1">MPI-CAGE-AT-0016</strain>
    </source>
</reference>